<organism evidence="5 6">
    <name type="scientific">Eptatretus burgeri</name>
    <name type="common">Inshore hagfish</name>
    <dbReference type="NCBI Taxonomy" id="7764"/>
    <lineage>
        <taxon>Eukaryota</taxon>
        <taxon>Metazoa</taxon>
        <taxon>Chordata</taxon>
        <taxon>Craniata</taxon>
        <taxon>Vertebrata</taxon>
        <taxon>Cyclostomata</taxon>
        <taxon>Myxini</taxon>
        <taxon>Myxiniformes</taxon>
        <taxon>Myxinidae</taxon>
        <taxon>Eptatretinae</taxon>
        <taxon>Eptatretus</taxon>
    </lineage>
</organism>
<dbReference type="Proteomes" id="UP000694388">
    <property type="component" value="Unplaced"/>
</dbReference>
<dbReference type="InterPro" id="IPR035892">
    <property type="entry name" value="C2_domain_sf"/>
</dbReference>
<protein>
    <recommendedName>
        <fullName evidence="4">C2 domain-containing protein</fullName>
    </recommendedName>
</protein>
<evidence type="ECO:0000256" key="1">
    <source>
        <dbReference type="ARBA" id="ARBA00005823"/>
    </source>
</evidence>
<feature type="domain" description="C2" evidence="4">
    <location>
        <begin position="139"/>
        <end position="289"/>
    </location>
</feature>
<reference evidence="5" key="2">
    <citation type="submission" date="2025-09" db="UniProtKB">
        <authorList>
            <consortium name="Ensembl"/>
        </authorList>
    </citation>
    <scope>IDENTIFICATION</scope>
</reference>
<dbReference type="InterPro" id="IPR052095">
    <property type="entry name" value="UNC-13_domain"/>
</dbReference>
<dbReference type="SMART" id="SM00239">
    <property type="entry name" value="C2"/>
    <property type="match status" value="1"/>
</dbReference>
<dbReference type="AlphaFoldDB" id="A0A8C4Q3V0"/>
<accession>A0A8C4Q3V0</accession>
<comment type="similarity">
    <text evidence="1">Belongs to the unc-13 family.</text>
</comment>
<reference evidence="5" key="1">
    <citation type="submission" date="2025-08" db="UniProtKB">
        <authorList>
            <consortium name="Ensembl"/>
        </authorList>
    </citation>
    <scope>IDENTIFICATION</scope>
</reference>
<dbReference type="Ensembl" id="ENSEBUT00000010097.1">
    <property type="protein sequence ID" value="ENSEBUP00000009571.1"/>
    <property type="gene ID" value="ENSEBUG00000006153.1"/>
</dbReference>
<dbReference type="CDD" id="cd08676">
    <property type="entry name" value="C2A_Munc13-like"/>
    <property type="match status" value="1"/>
</dbReference>
<dbReference type="PANTHER" id="PTHR45999:SF4">
    <property type="entry name" value="UNC-13-4A, ISOFORM B"/>
    <property type="match status" value="1"/>
</dbReference>
<feature type="region of interest" description="Disordered" evidence="3">
    <location>
        <begin position="1"/>
        <end position="44"/>
    </location>
</feature>
<evidence type="ECO:0000256" key="2">
    <source>
        <dbReference type="ARBA" id="ARBA00022483"/>
    </source>
</evidence>
<dbReference type="GO" id="GO:0099503">
    <property type="term" value="C:secretory vesicle"/>
    <property type="evidence" value="ECO:0007669"/>
    <property type="project" value="TreeGrafter"/>
</dbReference>
<evidence type="ECO:0000313" key="6">
    <source>
        <dbReference type="Proteomes" id="UP000694388"/>
    </source>
</evidence>
<name>A0A8C4Q3V0_EPTBU</name>
<dbReference type="SUPFAM" id="SSF49562">
    <property type="entry name" value="C2 domain (Calcium/lipid-binding domain, CaLB)"/>
    <property type="match status" value="1"/>
</dbReference>
<dbReference type="Pfam" id="PF00168">
    <property type="entry name" value="C2"/>
    <property type="match status" value="2"/>
</dbReference>
<dbReference type="PROSITE" id="PS50004">
    <property type="entry name" value="C2"/>
    <property type="match status" value="1"/>
</dbReference>
<keyword evidence="6" id="KW-1185">Reference proteome</keyword>
<dbReference type="GO" id="GO:0006887">
    <property type="term" value="P:exocytosis"/>
    <property type="evidence" value="ECO:0007669"/>
    <property type="project" value="UniProtKB-KW"/>
</dbReference>
<sequence>MALSPSLKTKDSDHASHSSLRRHRAPPSPRLLHSPQHSYDGGSGSDEFFESLTLSLKKHKTGQYVKALLEDECVIRPPNLSKGKSKEKERQLLSEQEKEHLYEEALYTVQYLLGASPPGYMADMRQLIDYLQQAFEMTITKHENVMLRVKQAIAPVPMLAVNVVKARDLLPKDADGFSDPYCMLGIVPVQEEAAAAEGRKERRFSFRRRRETRNEKRGSRETLPAKYIQCTEVKPHTLNPVWNEHFRLEIDDIHKDVLHLDIWDHDDDVSVAEACRKLNEVNSLKGMGR</sequence>
<dbReference type="GeneTree" id="ENSGT00730000110939"/>
<evidence type="ECO:0000313" key="5">
    <source>
        <dbReference type="Ensembl" id="ENSEBUP00000009571.1"/>
    </source>
</evidence>
<evidence type="ECO:0000259" key="4">
    <source>
        <dbReference type="PROSITE" id="PS50004"/>
    </source>
</evidence>
<dbReference type="PANTHER" id="PTHR45999">
    <property type="entry name" value="UNC-13-4A, ISOFORM B"/>
    <property type="match status" value="1"/>
</dbReference>
<evidence type="ECO:0000256" key="3">
    <source>
        <dbReference type="SAM" id="MobiDB-lite"/>
    </source>
</evidence>
<dbReference type="InterPro" id="IPR000008">
    <property type="entry name" value="C2_dom"/>
</dbReference>
<dbReference type="Gene3D" id="2.60.40.150">
    <property type="entry name" value="C2 domain"/>
    <property type="match status" value="1"/>
</dbReference>
<keyword evidence="2" id="KW-0268">Exocytosis</keyword>
<proteinExistence type="inferred from homology"/>